<proteinExistence type="inferred from homology"/>
<name>A0A6P4BPT8_ARADU</name>
<dbReference type="RefSeq" id="XP_015933620.1">
    <property type="nucleotide sequence ID" value="XM_016078134.3"/>
</dbReference>
<dbReference type="Gene3D" id="6.10.250.3130">
    <property type="match status" value="1"/>
</dbReference>
<feature type="compositionally biased region" description="Polar residues" evidence="6">
    <location>
        <begin position="68"/>
        <end position="77"/>
    </location>
</feature>
<keyword evidence="2" id="KW-0689">Ribosomal protein</keyword>
<protein>
    <recommendedName>
        <fullName evidence="4">Small ribosomal subunit protein uS15c</fullName>
    </recommendedName>
    <alternativeName>
        <fullName evidence="5">30S ribosomal protein S15, chloroplastic</fullName>
    </alternativeName>
</protein>
<dbReference type="PANTHER" id="PTHR47546:SF3">
    <property type="entry name" value="30S RIBOSOMAL PROTEIN S15, CHLOROPLASTIC"/>
    <property type="match status" value="1"/>
</dbReference>
<reference evidence="7" key="1">
    <citation type="journal article" date="2016" name="Nat. Genet.">
        <title>The genome sequences of Arachis duranensis and Arachis ipaensis, the diploid ancestors of cultivated peanut.</title>
        <authorList>
            <person name="Bertioli D.J."/>
            <person name="Cannon S.B."/>
            <person name="Froenicke L."/>
            <person name="Huang G."/>
            <person name="Farmer A.D."/>
            <person name="Cannon E.K."/>
            <person name="Liu X."/>
            <person name="Gao D."/>
            <person name="Clevenger J."/>
            <person name="Dash S."/>
            <person name="Ren L."/>
            <person name="Moretzsohn M.C."/>
            <person name="Shirasawa K."/>
            <person name="Huang W."/>
            <person name="Vidigal B."/>
            <person name="Abernathy B."/>
            <person name="Chu Y."/>
            <person name="Niederhuth C.E."/>
            <person name="Umale P."/>
            <person name="Araujo A.C."/>
            <person name="Kozik A."/>
            <person name="Kim K.D."/>
            <person name="Burow M.D."/>
            <person name="Varshney R.K."/>
            <person name="Wang X."/>
            <person name="Zhang X."/>
            <person name="Barkley N."/>
            <person name="Guimaraes P.M."/>
            <person name="Isobe S."/>
            <person name="Guo B."/>
            <person name="Liao B."/>
            <person name="Stalker H.T."/>
            <person name="Schmitz R.J."/>
            <person name="Scheffler B.E."/>
            <person name="Leal-Bertioli S.C."/>
            <person name="Xun X."/>
            <person name="Jackson S.A."/>
            <person name="Michelmore R."/>
            <person name="Ozias-Akins P."/>
        </authorList>
    </citation>
    <scope>NUCLEOTIDE SEQUENCE [LARGE SCALE GENOMIC DNA]</scope>
    <source>
        <strain evidence="7">cv. V14167</strain>
    </source>
</reference>
<dbReference type="GeneID" id="107459844"/>
<dbReference type="Proteomes" id="UP000515211">
    <property type="component" value="Chromosome 7"/>
</dbReference>
<dbReference type="AlphaFoldDB" id="A0A6P4BPT8"/>
<feature type="region of interest" description="Disordered" evidence="6">
    <location>
        <begin position="20"/>
        <end position="77"/>
    </location>
</feature>
<dbReference type="NCBIfam" id="TIGR00952">
    <property type="entry name" value="S15_bact"/>
    <property type="match status" value="1"/>
</dbReference>
<evidence type="ECO:0000256" key="2">
    <source>
        <dbReference type="ARBA" id="ARBA00022980"/>
    </source>
</evidence>
<dbReference type="HAMAP" id="MF_01343_B">
    <property type="entry name" value="Ribosomal_uS15_B"/>
    <property type="match status" value="1"/>
</dbReference>
<evidence type="ECO:0000256" key="5">
    <source>
        <dbReference type="ARBA" id="ARBA00035484"/>
    </source>
</evidence>
<dbReference type="GO" id="GO:0006412">
    <property type="term" value="P:translation"/>
    <property type="evidence" value="ECO:0007669"/>
    <property type="project" value="InterPro"/>
</dbReference>
<dbReference type="SMART" id="SM01387">
    <property type="entry name" value="Ribosomal_S15"/>
    <property type="match status" value="1"/>
</dbReference>
<evidence type="ECO:0000256" key="3">
    <source>
        <dbReference type="ARBA" id="ARBA00023274"/>
    </source>
</evidence>
<gene>
    <name evidence="8" type="primary">LOC107459844</name>
</gene>
<dbReference type="GO" id="GO:1990904">
    <property type="term" value="C:ribonucleoprotein complex"/>
    <property type="evidence" value="ECO:0007669"/>
    <property type="project" value="UniProtKB-KW"/>
</dbReference>
<evidence type="ECO:0000256" key="1">
    <source>
        <dbReference type="ARBA" id="ARBA00008434"/>
    </source>
</evidence>
<evidence type="ECO:0000256" key="4">
    <source>
        <dbReference type="ARBA" id="ARBA00035250"/>
    </source>
</evidence>
<keyword evidence="3" id="KW-0687">Ribonucleoprotein</keyword>
<reference evidence="8" key="2">
    <citation type="submission" date="2025-08" db="UniProtKB">
        <authorList>
            <consortium name="RefSeq"/>
        </authorList>
    </citation>
    <scope>IDENTIFICATION</scope>
    <source>
        <tissue evidence="8">Whole plant</tissue>
    </source>
</reference>
<comment type="similarity">
    <text evidence="1">Belongs to the universal ribosomal protein uS15 family.</text>
</comment>
<accession>A0A6P4BPT8</accession>
<evidence type="ECO:0000313" key="8">
    <source>
        <dbReference type="RefSeq" id="XP_015933620.1"/>
    </source>
</evidence>
<organism evidence="7 8">
    <name type="scientific">Arachis duranensis</name>
    <name type="common">Wild peanut</name>
    <dbReference type="NCBI Taxonomy" id="130453"/>
    <lineage>
        <taxon>Eukaryota</taxon>
        <taxon>Viridiplantae</taxon>
        <taxon>Streptophyta</taxon>
        <taxon>Embryophyta</taxon>
        <taxon>Tracheophyta</taxon>
        <taxon>Spermatophyta</taxon>
        <taxon>Magnoliopsida</taxon>
        <taxon>eudicotyledons</taxon>
        <taxon>Gunneridae</taxon>
        <taxon>Pentapetalae</taxon>
        <taxon>rosids</taxon>
        <taxon>fabids</taxon>
        <taxon>Fabales</taxon>
        <taxon>Fabaceae</taxon>
        <taxon>Papilionoideae</taxon>
        <taxon>50 kb inversion clade</taxon>
        <taxon>dalbergioids sensu lato</taxon>
        <taxon>Dalbergieae</taxon>
        <taxon>Pterocarpus clade</taxon>
        <taxon>Arachis</taxon>
    </lineage>
</organism>
<dbReference type="SUPFAM" id="SSF47060">
    <property type="entry name" value="S15/NS1 RNA-binding domain"/>
    <property type="match status" value="1"/>
</dbReference>
<dbReference type="KEGG" id="adu:107459844"/>
<dbReference type="GO" id="GO:0005840">
    <property type="term" value="C:ribosome"/>
    <property type="evidence" value="ECO:0007669"/>
    <property type="project" value="UniProtKB-KW"/>
</dbReference>
<dbReference type="PANTHER" id="PTHR47546">
    <property type="entry name" value="S15/NS1, RNA-BINDING PROTEIN"/>
    <property type="match status" value="1"/>
</dbReference>
<evidence type="ECO:0000256" key="6">
    <source>
        <dbReference type="SAM" id="MobiDB-lite"/>
    </source>
</evidence>
<dbReference type="InterPro" id="IPR009068">
    <property type="entry name" value="uS15_NS1_RNA-bd_sf"/>
</dbReference>
<dbReference type="Gene3D" id="1.10.287.10">
    <property type="entry name" value="S15/NS1, RNA-binding"/>
    <property type="match status" value="1"/>
</dbReference>
<dbReference type="Pfam" id="PF00312">
    <property type="entry name" value="Ribosomal_S15"/>
    <property type="match status" value="1"/>
</dbReference>
<dbReference type="GO" id="GO:0005737">
    <property type="term" value="C:cytoplasm"/>
    <property type="evidence" value="ECO:0007669"/>
    <property type="project" value="UniProtKB-ARBA"/>
</dbReference>
<dbReference type="CDD" id="cd00353">
    <property type="entry name" value="Ribosomal_S15p_S13e"/>
    <property type="match status" value="1"/>
</dbReference>
<dbReference type="OrthoDB" id="441444at2759"/>
<keyword evidence="7" id="KW-1185">Reference proteome</keyword>
<dbReference type="InterPro" id="IPR000589">
    <property type="entry name" value="Ribosomal_uS15"/>
</dbReference>
<sequence>MALSLTLRTRLKWNPLTLTHRFSTSSSDGGNGDSTPKSPMSSYFSDVKDKLKRTRPTNSPFANPYPQTPSSAASKVNSLDEIRKNLSEFRRRTLPPPPGAGEPSSSGQISFQEIYNRKVSEKSGESAPGIGGKISFDALRESVQKIKSNPNKQGGDRMPLSAFRSTMKSGPSDSASSGSLIGGSGELPTFFLKEMNEKKGSGSPVTGFVKMYSFPELGEKLRALRAEGGEREGFSIAELNERLVKLRKLEEMESRSTLIGVGIQPLQESLIVLEQASKEKQQRFDMLGHLGGRPSFMMDPPKENLVERYFHPDNMSSAEKLKIELAKIREEFKMSESDCGSARVQVAQLTTKIKHLSAVLHKKDKHSRKGLLAMVQRRKRLLKYLRSTDWDSYCFVISKLGLRDNPDIKY</sequence>
<dbReference type="InterPro" id="IPR005290">
    <property type="entry name" value="Ribosomal_uS15_bac-type"/>
</dbReference>
<evidence type="ECO:0000313" key="7">
    <source>
        <dbReference type="Proteomes" id="UP000515211"/>
    </source>
</evidence>
<dbReference type="GO" id="GO:0003735">
    <property type="term" value="F:structural constituent of ribosome"/>
    <property type="evidence" value="ECO:0007669"/>
    <property type="project" value="InterPro"/>
</dbReference>